<accession>A0AAW0C682</accession>
<evidence type="ECO:0000313" key="2">
    <source>
        <dbReference type="EMBL" id="KAK7034974.1"/>
    </source>
</evidence>
<feature type="compositionally biased region" description="Basic residues" evidence="1">
    <location>
        <begin position="72"/>
        <end position="87"/>
    </location>
</feature>
<reference evidence="2 3" key="1">
    <citation type="journal article" date="2024" name="J Genomics">
        <title>Draft genome sequencing and assembly of Favolaschia claudopus CIRM-BRFM 2984 isolated from oak limbs.</title>
        <authorList>
            <person name="Navarro D."/>
            <person name="Drula E."/>
            <person name="Chaduli D."/>
            <person name="Cazenave R."/>
            <person name="Ahrendt S."/>
            <person name="Wang J."/>
            <person name="Lipzen A."/>
            <person name="Daum C."/>
            <person name="Barry K."/>
            <person name="Grigoriev I.V."/>
            <person name="Favel A."/>
            <person name="Rosso M.N."/>
            <person name="Martin F."/>
        </authorList>
    </citation>
    <scope>NUCLEOTIDE SEQUENCE [LARGE SCALE GENOMIC DNA]</scope>
    <source>
        <strain evidence="2 3">CIRM-BRFM 2984</strain>
    </source>
</reference>
<sequence>MPSTGHHLRPLLPRTPSMTRPEPFLLKTTRNLESDANVNRNSAQVLNPKEAQLQQFDHFKKQTRSEFQRRSAGQRKRRERRIQRKRSYMGPATRRSVAQRARRQRELAANIENLLDIKEHDSQQSRAQKLRRKVEQGERRLRAFPDCDHSRALDEALDYEWMLNQPRREDRDRESQCTKHGLTASTSTIELPCQPTSSPVQRIIIAHSFSPSLNTGNSNALTAWLSSQIIRVYIAGGNTLLTDPQVMSDESLSDIFGSGNIPSGCSSFKTTHCCNIFCEYFKIYGNFDPMDEDLPIATSISRSNFPVPSTKGKRKAEEEPEDSRSGSRRRAET</sequence>
<keyword evidence="3" id="KW-1185">Reference proteome</keyword>
<proteinExistence type="predicted"/>
<comment type="caution">
    <text evidence="2">The sequence shown here is derived from an EMBL/GenBank/DDBJ whole genome shotgun (WGS) entry which is preliminary data.</text>
</comment>
<evidence type="ECO:0000313" key="3">
    <source>
        <dbReference type="Proteomes" id="UP001362999"/>
    </source>
</evidence>
<dbReference type="AlphaFoldDB" id="A0AAW0C682"/>
<feature type="region of interest" description="Disordered" evidence="1">
    <location>
        <begin position="1"/>
        <end position="22"/>
    </location>
</feature>
<dbReference type="Proteomes" id="UP001362999">
    <property type="component" value="Unassembled WGS sequence"/>
</dbReference>
<dbReference type="EMBL" id="JAWWNJ010000020">
    <property type="protein sequence ID" value="KAK7034974.1"/>
    <property type="molecule type" value="Genomic_DNA"/>
</dbReference>
<feature type="region of interest" description="Disordered" evidence="1">
    <location>
        <begin position="299"/>
        <end position="333"/>
    </location>
</feature>
<protein>
    <recommendedName>
        <fullName evidence="4">Alpha-type protein kinase domain-containing protein</fullName>
    </recommendedName>
</protein>
<feature type="region of interest" description="Disordered" evidence="1">
    <location>
        <begin position="62"/>
        <end position="99"/>
    </location>
</feature>
<evidence type="ECO:0000256" key="1">
    <source>
        <dbReference type="SAM" id="MobiDB-lite"/>
    </source>
</evidence>
<gene>
    <name evidence="2" type="ORF">R3P38DRAFT_2772025</name>
</gene>
<organism evidence="2 3">
    <name type="scientific">Favolaschia claudopus</name>
    <dbReference type="NCBI Taxonomy" id="2862362"/>
    <lineage>
        <taxon>Eukaryota</taxon>
        <taxon>Fungi</taxon>
        <taxon>Dikarya</taxon>
        <taxon>Basidiomycota</taxon>
        <taxon>Agaricomycotina</taxon>
        <taxon>Agaricomycetes</taxon>
        <taxon>Agaricomycetidae</taxon>
        <taxon>Agaricales</taxon>
        <taxon>Marasmiineae</taxon>
        <taxon>Mycenaceae</taxon>
        <taxon>Favolaschia</taxon>
    </lineage>
</organism>
<name>A0AAW0C682_9AGAR</name>
<dbReference type="Gene3D" id="3.20.200.10">
    <property type="entry name" value="MHCK/EF2 kinase"/>
    <property type="match status" value="1"/>
</dbReference>
<evidence type="ECO:0008006" key="4">
    <source>
        <dbReference type="Google" id="ProtNLM"/>
    </source>
</evidence>
<feature type="compositionally biased region" description="Basic and acidic residues" evidence="1">
    <location>
        <begin position="322"/>
        <end position="333"/>
    </location>
</feature>